<dbReference type="InterPro" id="IPR050196">
    <property type="entry name" value="Cytochrome_P450_Monoox"/>
</dbReference>
<dbReference type="PRINTS" id="PR00385">
    <property type="entry name" value="P450"/>
</dbReference>
<dbReference type="Pfam" id="PF00067">
    <property type="entry name" value="p450"/>
    <property type="match status" value="1"/>
</dbReference>
<dbReference type="PANTHER" id="PTHR24291">
    <property type="entry name" value="CYTOCHROME P450 FAMILY 4"/>
    <property type="match status" value="1"/>
</dbReference>
<evidence type="ECO:0000256" key="1">
    <source>
        <dbReference type="ARBA" id="ARBA00010617"/>
    </source>
</evidence>
<dbReference type="InterPro" id="IPR036396">
    <property type="entry name" value="Cyt_P450_sf"/>
</dbReference>
<keyword evidence="4" id="KW-1185">Reference proteome</keyword>
<evidence type="ECO:0000313" key="4">
    <source>
        <dbReference type="Proteomes" id="UP001217089"/>
    </source>
</evidence>
<evidence type="ECO:0000313" key="3">
    <source>
        <dbReference type="EMBL" id="KAJ8319453.1"/>
    </source>
</evidence>
<dbReference type="PRINTS" id="PR00463">
    <property type="entry name" value="EP450I"/>
</dbReference>
<protein>
    <recommendedName>
        <fullName evidence="5">Cytochrome P450</fullName>
    </recommendedName>
</protein>
<dbReference type="InterPro" id="IPR001128">
    <property type="entry name" value="Cyt_P450"/>
</dbReference>
<comment type="caution">
    <text evidence="3">The sequence shown here is derived from an EMBL/GenBank/DDBJ whole genome shotgun (WGS) entry which is preliminary data.</text>
</comment>
<evidence type="ECO:0000256" key="2">
    <source>
        <dbReference type="SAM" id="Phobius"/>
    </source>
</evidence>
<dbReference type="EMBL" id="JARBDR010000214">
    <property type="protein sequence ID" value="KAJ8319453.1"/>
    <property type="molecule type" value="Genomic_DNA"/>
</dbReference>
<dbReference type="Gene3D" id="1.10.630.10">
    <property type="entry name" value="Cytochrome P450"/>
    <property type="match status" value="1"/>
</dbReference>
<name>A0ABQ9FUT1_TEGGR</name>
<reference evidence="3 4" key="1">
    <citation type="submission" date="2022-12" db="EMBL/GenBank/DDBJ databases">
        <title>Chromosome-level genome of Tegillarca granosa.</title>
        <authorList>
            <person name="Kim J."/>
        </authorList>
    </citation>
    <scope>NUCLEOTIDE SEQUENCE [LARGE SCALE GENOMIC DNA]</scope>
    <source>
        <strain evidence="3">Teg-2019</strain>
        <tissue evidence="3">Adductor muscle</tissue>
    </source>
</reference>
<keyword evidence="2" id="KW-0812">Transmembrane</keyword>
<feature type="transmembrane region" description="Helical" evidence="2">
    <location>
        <begin position="6"/>
        <end position="27"/>
    </location>
</feature>
<gene>
    <name evidence="3" type="ORF">KUTeg_004544</name>
</gene>
<keyword evidence="2" id="KW-0472">Membrane</keyword>
<dbReference type="InterPro" id="IPR002401">
    <property type="entry name" value="Cyt_P450_E_grp-I"/>
</dbReference>
<dbReference type="PANTHER" id="PTHR24291:SF175">
    <property type="entry name" value="CYTOCHROME P450"/>
    <property type="match status" value="1"/>
</dbReference>
<dbReference type="Proteomes" id="UP001217089">
    <property type="component" value="Unassembled WGS sequence"/>
</dbReference>
<proteinExistence type="inferred from homology"/>
<evidence type="ECO:0008006" key="5">
    <source>
        <dbReference type="Google" id="ProtNLM"/>
    </source>
</evidence>
<accession>A0ABQ9FUT1</accession>
<comment type="similarity">
    <text evidence="1">Belongs to the cytochrome P450 family.</text>
</comment>
<organism evidence="3 4">
    <name type="scientific">Tegillarca granosa</name>
    <name type="common">Malaysian cockle</name>
    <name type="synonym">Anadara granosa</name>
    <dbReference type="NCBI Taxonomy" id="220873"/>
    <lineage>
        <taxon>Eukaryota</taxon>
        <taxon>Metazoa</taxon>
        <taxon>Spiralia</taxon>
        <taxon>Lophotrochozoa</taxon>
        <taxon>Mollusca</taxon>
        <taxon>Bivalvia</taxon>
        <taxon>Autobranchia</taxon>
        <taxon>Pteriomorphia</taxon>
        <taxon>Arcoida</taxon>
        <taxon>Arcoidea</taxon>
        <taxon>Arcidae</taxon>
        <taxon>Tegillarca</taxon>
    </lineage>
</organism>
<keyword evidence="2" id="KW-1133">Transmembrane helix</keyword>
<sequence length="508" mass="58751">MFHLSSMINWIQLILLLLVLLITWYFYKFYIRRWLSPLQKIPGCPYHPIVGNMLEVRKSEAMTSTIKWMKDLKSKIIRFYFFGGQERLLVADPDIFRHVLVTNSKNYVRYGIGLKLLDWMDIQPLFVLSGENHHVIRKVSNPAFSLQALYACDFGFLEMVPVFNEKALSLINQWSEIITDNENGADIGVQMGLSGLTLDVICKCGCEYELQAIENIKTYDVERFPEYVKQHWSKDNFHCSFLDLLPFSKHMPFKRNKRLSEDIAYVKKLATTIIQKKEHHLKESGKYPHKDILSILMSARDEEGLGLSDKDLFGQILGFLIAGYETTSTSMTWTLLQLAQNPDIQDKVRSEVQQVLGTSTTEITPGHLDKLHYLTCVIKETLRLLPPITSLFRKSLHDDKFKDYDIPAGTIIGLHIGALHRLNWEDPDRFNPERFMTSTEEDSKKFLPFGFGPYMCIGNKFAYMEMKTVLALLVKNFKFTMVPGYTFRRVTSIVMRPSPSLVLRVTKV</sequence>
<dbReference type="SUPFAM" id="SSF48264">
    <property type="entry name" value="Cytochrome P450"/>
    <property type="match status" value="1"/>
</dbReference>